<dbReference type="AlphaFoldDB" id="A0A6C0E807"/>
<keyword evidence="1" id="KW-1133">Transmembrane helix</keyword>
<sequence length="180" mass="19656">MRKIDMINVGYIIKKMFASKSLIRMGSLIASTSRSLITTNISTKVVPVIRPTVRYSSKSIKDVLAVNNPETNQRVFQKLKVIGQNYKKFLSVAVPIGSTLGVAFVGAHLLDIKNEENRKITNKELVGYPIVGIILGGFIGATSPVWICFSPIYYIAGGETTAALIKVILAAILLSDEKKD</sequence>
<feature type="transmembrane region" description="Helical" evidence="1">
    <location>
        <begin position="125"/>
        <end position="146"/>
    </location>
</feature>
<accession>A0A6C0E807</accession>
<keyword evidence="1" id="KW-0812">Transmembrane</keyword>
<reference evidence="2" key="1">
    <citation type="journal article" date="2020" name="Nature">
        <title>Giant virus diversity and host interactions through global metagenomics.</title>
        <authorList>
            <person name="Schulz F."/>
            <person name="Roux S."/>
            <person name="Paez-Espino D."/>
            <person name="Jungbluth S."/>
            <person name="Walsh D.A."/>
            <person name="Denef V.J."/>
            <person name="McMahon K.D."/>
            <person name="Konstantinidis K.T."/>
            <person name="Eloe-Fadrosh E.A."/>
            <person name="Kyrpides N.C."/>
            <person name="Woyke T."/>
        </authorList>
    </citation>
    <scope>NUCLEOTIDE SEQUENCE</scope>
    <source>
        <strain evidence="2">GVMAG-M-3300023179-150</strain>
    </source>
</reference>
<feature type="transmembrane region" description="Helical" evidence="1">
    <location>
        <begin position="152"/>
        <end position="174"/>
    </location>
</feature>
<protein>
    <submittedName>
        <fullName evidence="2">Uncharacterized protein</fullName>
    </submittedName>
</protein>
<dbReference type="EMBL" id="MN739749">
    <property type="protein sequence ID" value="QHT24771.1"/>
    <property type="molecule type" value="Genomic_DNA"/>
</dbReference>
<evidence type="ECO:0000313" key="2">
    <source>
        <dbReference type="EMBL" id="QHT24771.1"/>
    </source>
</evidence>
<evidence type="ECO:0000256" key="1">
    <source>
        <dbReference type="SAM" id="Phobius"/>
    </source>
</evidence>
<name>A0A6C0E807_9ZZZZ</name>
<keyword evidence="1" id="KW-0472">Membrane</keyword>
<proteinExistence type="predicted"/>
<organism evidence="2">
    <name type="scientific">viral metagenome</name>
    <dbReference type="NCBI Taxonomy" id="1070528"/>
    <lineage>
        <taxon>unclassified sequences</taxon>
        <taxon>metagenomes</taxon>
        <taxon>organismal metagenomes</taxon>
    </lineage>
</organism>
<feature type="transmembrane region" description="Helical" evidence="1">
    <location>
        <begin position="89"/>
        <end position="110"/>
    </location>
</feature>